<dbReference type="GO" id="GO:0016301">
    <property type="term" value="F:kinase activity"/>
    <property type="evidence" value="ECO:0007669"/>
    <property type="project" value="UniProtKB-KW"/>
</dbReference>
<dbReference type="Pfam" id="PF04655">
    <property type="entry name" value="APH_6_hur"/>
    <property type="match status" value="1"/>
</dbReference>
<dbReference type="Proteomes" id="UP000199515">
    <property type="component" value="Unassembled WGS sequence"/>
</dbReference>
<organism evidence="1 2">
    <name type="scientific">Amycolatopsis xylanica</name>
    <dbReference type="NCBI Taxonomy" id="589385"/>
    <lineage>
        <taxon>Bacteria</taxon>
        <taxon>Bacillati</taxon>
        <taxon>Actinomycetota</taxon>
        <taxon>Actinomycetes</taxon>
        <taxon>Pseudonocardiales</taxon>
        <taxon>Pseudonocardiaceae</taxon>
        <taxon>Amycolatopsis</taxon>
    </lineage>
</organism>
<keyword evidence="1" id="KW-0808">Transferase</keyword>
<dbReference type="SUPFAM" id="SSF56112">
    <property type="entry name" value="Protein kinase-like (PK-like)"/>
    <property type="match status" value="1"/>
</dbReference>
<accession>A0A1H2VAN0</accession>
<evidence type="ECO:0000313" key="1">
    <source>
        <dbReference type="EMBL" id="SDW65372.1"/>
    </source>
</evidence>
<dbReference type="AlphaFoldDB" id="A0A1H2VAN0"/>
<gene>
    <name evidence="1" type="ORF">SAMN05421504_1011163</name>
</gene>
<proteinExistence type="predicted"/>
<dbReference type="GO" id="GO:0019748">
    <property type="term" value="P:secondary metabolic process"/>
    <property type="evidence" value="ECO:0007669"/>
    <property type="project" value="InterPro"/>
</dbReference>
<dbReference type="STRING" id="589385.SAMN05421504_1011163"/>
<dbReference type="EMBL" id="FNON01000001">
    <property type="protein sequence ID" value="SDW65372.1"/>
    <property type="molecule type" value="Genomic_DNA"/>
</dbReference>
<sequence length="223" mass="24424">MLKISDPHREAAGEATALRLWNGHHAARLYENDGFALLIERCDPGTHLDDLVTGAALLRELWITPPAGTGLETLADVTAEWADLVETRMDTHRPGFDPGLVALGVKLLRELPASASRDVLLHGDFNPGNVLAAQREPWLAIDPKPMTGDPAYDPWPLIEQTEDDHTLADRFTIAAETLGETPHRLTAWALARTVESALWCVSEDDLDDAAEEMATARELADLL</sequence>
<keyword evidence="1" id="KW-0418">Kinase</keyword>
<dbReference type="InterPro" id="IPR006748">
    <property type="entry name" value="NH2Glyco/OHUrea_AB-resist_kin"/>
</dbReference>
<protein>
    <submittedName>
        <fullName evidence="1">Streptomycin 6-kinase</fullName>
    </submittedName>
</protein>
<reference evidence="1 2" key="1">
    <citation type="submission" date="2016-10" db="EMBL/GenBank/DDBJ databases">
        <authorList>
            <person name="de Groot N.N."/>
        </authorList>
    </citation>
    <scope>NUCLEOTIDE SEQUENCE [LARGE SCALE GENOMIC DNA]</scope>
    <source>
        <strain evidence="1 2">CPCC 202699</strain>
    </source>
</reference>
<dbReference type="InterPro" id="IPR011009">
    <property type="entry name" value="Kinase-like_dom_sf"/>
</dbReference>
<evidence type="ECO:0000313" key="2">
    <source>
        <dbReference type="Proteomes" id="UP000199515"/>
    </source>
</evidence>
<name>A0A1H2VAN0_9PSEU</name>
<dbReference type="Gene3D" id="3.90.1200.10">
    <property type="match status" value="1"/>
</dbReference>
<keyword evidence="2" id="KW-1185">Reference proteome</keyword>
<dbReference type="GO" id="GO:0016773">
    <property type="term" value="F:phosphotransferase activity, alcohol group as acceptor"/>
    <property type="evidence" value="ECO:0007669"/>
    <property type="project" value="InterPro"/>
</dbReference>